<gene>
    <name evidence="2" type="ORF">BDQ12DRAFT_76953</name>
</gene>
<evidence type="ECO:0000313" key="2">
    <source>
        <dbReference type="EMBL" id="TFK39318.1"/>
    </source>
</evidence>
<dbReference type="OrthoDB" id="4284758at2759"/>
<evidence type="ECO:0000256" key="1">
    <source>
        <dbReference type="SAM" id="SignalP"/>
    </source>
</evidence>
<reference evidence="2 3" key="1">
    <citation type="journal article" date="2019" name="Nat. Ecol. Evol.">
        <title>Megaphylogeny resolves global patterns of mushroom evolution.</title>
        <authorList>
            <person name="Varga T."/>
            <person name="Krizsan K."/>
            <person name="Foldi C."/>
            <person name="Dima B."/>
            <person name="Sanchez-Garcia M."/>
            <person name="Sanchez-Ramirez S."/>
            <person name="Szollosi G.J."/>
            <person name="Szarkandi J.G."/>
            <person name="Papp V."/>
            <person name="Albert L."/>
            <person name="Andreopoulos W."/>
            <person name="Angelini C."/>
            <person name="Antonin V."/>
            <person name="Barry K.W."/>
            <person name="Bougher N.L."/>
            <person name="Buchanan P."/>
            <person name="Buyck B."/>
            <person name="Bense V."/>
            <person name="Catcheside P."/>
            <person name="Chovatia M."/>
            <person name="Cooper J."/>
            <person name="Damon W."/>
            <person name="Desjardin D."/>
            <person name="Finy P."/>
            <person name="Geml J."/>
            <person name="Haridas S."/>
            <person name="Hughes K."/>
            <person name="Justo A."/>
            <person name="Karasinski D."/>
            <person name="Kautmanova I."/>
            <person name="Kiss B."/>
            <person name="Kocsube S."/>
            <person name="Kotiranta H."/>
            <person name="LaButti K.M."/>
            <person name="Lechner B.E."/>
            <person name="Liimatainen K."/>
            <person name="Lipzen A."/>
            <person name="Lukacs Z."/>
            <person name="Mihaltcheva S."/>
            <person name="Morgado L.N."/>
            <person name="Niskanen T."/>
            <person name="Noordeloos M.E."/>
            <person name="Ohm R.A."/>
            <person name="Ortiz-Santana B."/>
            <person name="Ovrebo C."/>
            <person name="Racz N."/>
            <person name="Riley R."/>
            <person name="Savchenko A."/>
            <person name="Shiryaev A."/>
            <person name="Soop K."/>
            <person name="Spirin V."/>
            <person name="Szebenyi C."/>
            <person name="Tomsovsky M."/>
            <person name="Tulloss R.E."/>
            <person name="Uehling J."/>
            <person name="Grigoriev I.V."/>
            <person name="Vagvolgyi C."/>
            <person name="Papp T."/>
            <person name="Martin F.M."/>
            <person name="Miettinen O."/>
            <person name="Hibbett D.S."/>
            <person name="Nagy L.G."/>
        </authorList>
    </citation>
    <scope>NUCLEOTIDE SEQUENCE [LARGE SCALE GENOMIC DNA]</scope>
    <source>
        <strain evidence="2 3">CBS 166.37</strain>
    </source>
</reference>
<feature type="chain" id="PRO_5022807211" evidence="1">
    <location>
        <begin position="19"/>
        <end position="96"/>
    </location>
</feature>
<organism evidence="2 3">
    <name type="scientific">Crucibulum laeve</name>
    <dbReference type="NCBI Taxonomy" id="68775"/>
    <lineage>
        <taxon>Eukaryota</taxon>
        <taxon>Fungi</taxon>
        <taxon>Dikarya</taxon>
        <taxon>Basidiomycota</taxon>
        <taxon>Agaricomycotina</taxon>
        <taxon>Agaricomycetes</taxon>
        <taxon>Agaricomycetidae</taxon>
        <taxon>Agaricales</taxon>
        <taxon>Agaricineae</taxon>
        <taxon>Nidulariaceae</taxon>
        <taxon>Crucibulum</taxon>
    </lineage>
</organism>
<protein>
    <submittedName>
        <fullName evidence="2">Uncharacterized protein</fullName>
    </submittedName>
</protein>
<dbReference type="EMBL" id="ML213600">
    <property type="protein sequence ID" value="TFK39318.1"/>
    <property type="molecule type" value="Genomic_DNA"/>
</dbReference>
<name>A0A5C3M637_9AGAR</name>
<dbReference type="Proteomes" id="UP000308652">
    <property type="component" value="Unassembled WGS sequence"/>
</dbReference>
<accession>A0A5C3M637</accession>
<keyword evidence="1" id="KW-0732">Signal</keyword>
<dbReference type="AlphaFoldDB" id="A0A5C3M637"/>
<proteinExistence type="predicted"/>
<evidence type="ECO:0000313" key="3">
    <source>
        <dbReference type="Proteomes" id="UP000308652"/>
    </source>
</evidence>
<dbReference type="PROSITE" id="PS51257">
    <property type="entry name" value="PROKAR_LIPOPROTEIN"/>
    <property type="match status" value="1"/>
</dbReference>
<feature type="signal peptide" evidence="1">
    <location>
        <begin position="1"/>
        <end position="18"/>
    </location>
</feature>
<keyword evidence="3" id="KW-1185">Reference proteome</keyword>
<sequence length="96" mass="10022">MKAFTTLVVASLAAAANAWIFTACGQQFDGGDNNRGCTAKSCPAGSTIDYQVGLFSSCTLRVFSDGSCQNQVGISSNDWDNHVLGQSIGSFSVQDC</sequence>